<organism evidence="1 2">
    <name type="scientific">Lichenifustis flavocetrariae</name>
    <dbReference type="NCBI Taxonomy" id="2949735"/>
    <lineage>
        <taxon>Bacteria</taxon>
        <taxon>Pseudomonadati</taxon>
        <taxon>Pseudomonadota</taxon>
        <taxon>Alphaproteobacteria</taxon>
        <taxon>Hyphomicrobiales</taxon>
        <taxon>Lichenihabitantaceae</taxon>
        <taxon>Lichenifustis</taxon>
    </lineage>
</organism>
<dbReference type="AlphaFoldDB" id="A0AA42CJX1"/>
<dbReference type="InterPro" id="IPR014543">
    <property type="entry name" value="UCP028291"/>
</dbReference>
<gene>
    <name evidence="1" type="ORF">M8523_18170</name>
</gene>
<dbReference type="Pfam" id="PF09981">
    <property type="entry name" value="DUF2218"/>
    <property type="match status" value="1"/>
</dbReference>
<evidence type="ECO:0000313" key="2">
    <source>
        <dbReference type="Proteomes" id="UP001165667"/>
    </source>
</evidence>
<reference evidence="1" key="1">
    <citation type="submission" date="2022-05" db="EMBL/GenBank/DDBJ databases">
        <authorList>
            <person name="Pankratov T."/>
        </authorList>
    </citation>
    <scope>NUCLEOTIDE SEQUENCE</scope>
    <source>
        <strain evidence="1">BP6-180914</strain>
    </source>
</reference>
<dbReference type="Gene3D" id="3.30.310.50">
    <property type="entry name" value="Alpha-D-phosphohexomutase, C-terminal domain"/>
    <property type="match status" value="1"/>
</dbReference>
<dbReference type="EMBL" id="JAMOIM010000012">
    <property type="protein sequence ID" value="MCW6509949.1"/>
    <property type="molecule type" value="Genomic_DNA"/>
</dbReference>
<dbReference type="PIRSF" id="PIRSF028291">
    <property type="entry name" value="UCP028291"/>
    <property type="match status" value="1"/>
</dbReference>
<proteinExistence type="predicted"/>
<sequence length="101" mass="11113">MNSLYARVATEHASRYLQQLCKHWNHRFDVTFDADHGTVHLPGADLGLLAQPDALVMTLSSPDDTDLIRLGGVVDAHLSRFAFRETLAIVWSGTEAVHSAS</sequence>
<comment type="caution">
    <text evidence="1">The sequence shown here is derived from an EMBL/GenBank/DDBJ whole genome shotgun (WGS) entry which is preliminary data.</text>
</comment>
<name>A0AA42CJX1_9HYPH</name>
<accession>A0AA42CJX1</accession>
<evidence type="ECO:0000313" key="1">
    <source>
        <dbReference type="EMBL" id="MCW6509949.1"/>
    </source>
</evidence>
<keyword evidence="2" id="KW-1185">Reference proteome</keyword>
<protein>
    <submittedName>
        <fullName evidence="1">DUF2218 domain-containing protein</fullName>
    </submittedName>
</protein>
<dbReference type="RefSeq" id="WP_282586319.1">
    <property type="nucleotide sequence ID" value="NZ_JAMOIM010000012.1"/>
</dbReference>
<dbReference type="Proteomes" id="UP001165667">
    <property type="component" value="Unassembled WGS sequence"/>
</dbReference>